<evidence type="ECO:0000313" key="3">
    <source>
        <dbReference type="EMBL" id="MFC7276212.1"/>
    </source>
</evidence>
<proteinExistence type="predicted"/>
<feature type="transmembrane region" description="Helical" evidence="2">
    <location>
        <begin position="9"/>
        <end position="28"/>
    </location>
</feature>
<accession>A0ABW2HV27</accession>
<dbReference type="RefSeq" id="WP_378970227.1">
    <property type="nucleotide sequence ID" value="NZ_JBHTBJ010000013.1"/>
</dbReference>
<keyword evidence="2" id="KW-0812">Transmembrane</keyword>
<feature type="region of interest" description="Disordered" evidence="1">
    <location>
        <begin position="57"/>
        <end position="86"/>
    </location>
</feature>
<evidence type="ECO:0000256" key="2">
    <source>
        <dbReference type="SAM" id="Phobius"/>
    </source>
</evidence>
<reference evidence="4" key="1">
    <citation type="journal article" date="2019" name="Int. J. Syst. Evol. Microbiol.">
        <title>The Global Catalogue of Microorganisms (GCM) 10K type strain sequencing project: providing services to taxonomists for standard genome sequencing and annotation.</title>
        <authorList>
            <consortium name="The Broad Institute Genomics Platform"/>
            <consortium name="The Broad Institute Genome Sequencing Center for Infectious Disease"/>
            <person name="Wu L."/>
            <person name="Ma J."/>
        </authorList>
    </citation>
    <scope>NUCLEOTIDE SEQUENCE [LARGE SCALE GENOMIC DNA]</scope>
    <source>
        <strain evidence="4">XZYJT-10</strain>
    </source>
</reference>
<dbReference type="EMBL" id="JBHTBJ010000013">
    <property type="protein sequence ID" value="MFC7276212.1"/>
    <property type="molecule type" value="Genomic_DNA"/>
</dbReference>
<keyword evidence="4" id="KW-1185">Reference proteome</keyword>
<keyword evidence="2" id="KW-1133">Transmembrane helix</keyword>
<feature type="transmembrane region" description="Helical" evidence="2">
    <location>
        <begin position="34"/>
        <end position="53"/>
    </location>
</feature>
<evidence type="ECO:0000313" key="4">
    <source>
        <dbReference type="Proteomes" id="UP001596548"/>
    </source>
</evidence>
<keyword evidence="2" id="KW-0472">Membrane</keyword>
<comment type="caution">
    <text evidence="3">The sequence shown here is derived from an EMBL/GenBank/DDBJ whole genome shotgun (WGS) entry which is preliminary data.</text>
</comment>
<feature type="compositionally biased region" description="Low complexity" evidence="1">
    <location>
        <begin position="65"/>
        <end position="80"/>
    </location>
</feature>
<organism evidence="3 4">
    <name type="scientific">Paractinoplanes rhizophilus</name>
    <dbReference type="NCBI Taxonomy" id="1416877"/>
    <lineage>
        <taxon>Bacteria</taxon>
        <taxon>Bacillati</taxon>
        <taxon>Actinomycetota</taxon>
        <taxon>Actinomycetes</taxon>
        <taxon>Micromonosporales</taxon>
        <taxon>Micromonosporaceae</taxon>
        <taxon>Paractinoplanes</taxon>
    </lineage>
</organism>
<name>A0ABW2HV27_9ACTN</name>
<evidence type="ECO:0000256" key="1">
    <source>
        <dbReference type="SAM" id="MobiDB-lite"/>
    </source>
</evidence>
<sequence length="86" mass="8627">MSPEKLIGYVRDAGCVVVGLGGITYQIVTGDVNGQLLTTCMGLLGIAGGIRVWQLRPSNGGGRGRSSSSSRSASSSASSSPAEGEP</sequence>
<gene>
    <name evidence="3" type="ORF">ACFQS1_19645</name>
</gene>
<protein>
    <submittedName>
        <fullName evidence="3">Uncharacterized protein</fullName>
    </submittedName>
</protein>
<dbReference type="Proteomes" id="UP001596548">
    <property type="component" value="Unassembled WGS sequence"/>
</dbReference>